<dbReference type="PATRIC" id="fig|1389415.4.peg.4078"/>
<keyword evidence="1" id="KW-1133">Transmembrane helix</keyword>
<dbReference type="RefSeq" id="WP_023045902.1">
    <property type="nucleotide sequence ID" value="NZ_AXDT01000212.1"/>
</dbReference>
<dbReference type="EMBL" id="AXDT01000212">
    <property type="protein sequence ID" value="ERT11266.1"/>
    <property type="molecule type" value="Genomic_DNA"/>
</dbReference>
<evidence type="ECO:0000313" key="2">
    <source>
        <dbReference type="EMBL" id="ERT11266.1"/>
    </source>
</evidence>
<feature type="transmembrane region" description="Helical" evidence="1">
    <location>
        <begin position="12"/>
        <end position="30"/>
    </location>
</feature>
<accession>U7QXC6</accession>
<evidence type="ECO:0000313" key="3">
    <source>
        <dbReference type="Proteomes" id="UP000017133"/>
    </source>
</evidence>
<gene>
    <name evidence="2" type="ORF">O185_20395</name>
</gene>
<name>U7QXC6_PHOTE</name>
<proteinExistence type="predicted"/>
<evidence type="ECO:0000256" key="1">
    <source>
        <dbReference type="SAM" id="Phobius"/>
    </source>
</evidence>
<comment type="caution">
    <text evidence="2">The sequence shown here is derived from an EMBL/GenBank/DDBJ whole genome shotgun (WGS) entry which is preliminary data.</text>
</comment>
<organism evidence="2 3">
    <name type="scientific">Photorhabdus temperata J3</name>
    <dbReference type="NCBI Taxonomy" id="1389415"/>
    <lineage>
        <taxon>Bacteria</taxon>
        <taxon>Pseudomonadati</taxon>
        <taxon>Pseudomonadota</taxon>
        <taxon>Gammaproteobacteria</taxon>
        <taxon>Enterobacterales</taxon>
        <taxon>Morganellaceae</taxon>
        <taxon>Photorhabdus</taxon>
    </lineage>
</organism>
<dbReference type="AlphaFoldDB" id="U7QXC6"/>
<keyword evidence="1" id="KW-0812">Transmembrane</keyword>
<sequence>MMVKLNADHNGFSSILTISVIYHLLPVALIGEPTVIKFFTCYSTYTIWQAKSNQFF</sequence>
<keyword evidence="1" id="KW-0472">Membrane</keyword>
<reference evidence="2 3" key="1">
    <citation type="submission" date="2013-10" db="EMBL/GenBank/DDBJ databases">
        <title>Whole Genome Shotgun Sequence of Photorhabdus temperata J3.</title>
        <authorList>
            <person name="Park G.-S."/>
            <person name="Hong S.-J."/>
            <person name="Shin J.-H."/>
        </authorList>
    </citation>
    <scope>NUCLEOTIDE SEQUENCE [LARGE SCALE GENOMIC DNA]</scope>
    <source>
        <strain evidence="2 3">J3</strain>
    </source>
</reference>
<dbReference type="Proteomes" id="UP000017133">
    <property type="component" value="Unassembled WGS sequence"/>
</dbReference>
<keyword evidence="3" id="KW-1185">Reference proteome</keyword>
<protein>
    <submittedName>
        <fullName evidence="2">Uncharacterized protein</fullName>
    </submittedName>
</protein>